<sequence length="76" mass="8089">NGVYEVVQWEACKEGSGELLEGRGGGSSEVRKEWQRGVAGGKGWQRGVRGGSSEAVARRQRELLEEVVTGVRGGSS</sequence>
<gene>
    <name evidence="1" type="ORF">CYMTET_28598</name>
</gene>
<dbReference type="Proteomes" id="UP001190700">
    <property type="component" value="Unassembled WGS sequence"/>
</dbReference>
<evidence type="ECO:0000313" key="2">
    <source>
        <dbReference type="Proteomes" id="UP001190700"/>
    </source>
</evidence>
<name>A0AAE0FMM6_9CHLO</name>
<dbReference type="AlphaFoldDB" id="A0AAE0FMM6"/>
<dbReference type="EMBL" id="LGRX02016111">
    <property type="protein sequence ID" value="KAK3262554.1"/>
    <property type="molecule type" value="Genomic_DNA"/>
</dbReference>
<proteinExistence type="predicted"/>
<organism evidence="1 2">
    <name type="scientific">Cymbomonas tetramitiformis</name>
    <dbReference type="NCBI Taxonomy" id="36881"/>
    <lineage>
        <taxon>Eukaryota</taxon>
        <taxon>Viridiplantae</taxon>
        <taxon>Chlorophyta</taxon>
        <taxon>Pyramimonadophyceae</taxon>
        <taxon>Pyramimonadales</taxon>
        <taxon>Pyramimonadaceae</taxon>
        <taxon>Cymbomonas</taxon>
    </lineage>
</organism>
<reference evidence="1 2" key="1">
    <citation type="journal article" date="2015" name="Genome Biol. Evol.">
        <title>Comparative Genomics of a Bacterivorous Green Alga Reveals Evolutionary Causalities and Consequences of Phago-Mixotrophic Mode of Nutrition.</title>
        <authorList>
            <person name="Burns J.A."/>
            <person name="Paasch A."/>
            <person name="Narechania A."/>
            <person name="Kim E."/>
        </authorList>
    </citation>
    <scope>NUCLEOTIDE SEQUENCE [LARGE SCALE GENOMIC DNA]</scope>
    <source>
        <strain evidence="1 2">PLY_AMNH</strain>
    </source>
</reference>
<feature type="non-terminal residue" evidence="1">
    <location>
        <position position="1"/>
    </location>
</feature>
<protein>
    <submittedName>
        <fullName evidence="1">Uncharacterized protein</fullName>
    </submittedName>
</protein>
<evidence type="ECO:0000313" key="1">
    <source>
        <dbReference type="EMBL" id="KAK3262554.1"/>
    </source>
</evidence>
<comment type="caution">
    <text evidence="1">The sequence shown here is derived from an EMBL/GenBank/DDBJ whole genome shotgun (WGS) entry which is preliminary data.</text>
</comment>
<keyword evidence="2" id="KW-1185">Reference proteome</keyword>
<accession>A0AAE0FMM6</accession>